<evidence type="ECO:0000313" key="2">
    <source>
        <dbReference type="EMBL" id="KAF2591724.1"/>
    </source>
</evidence>
<evidence type="ECO:0000256" key="1">
    <source>
        <dbReference type="SAM" id="MobiDB-lite"/>
    </source>
</evidence>
<reference evidence="2" key="1">
    <citation type="submission" date="2019-12" db="EMBL/GenBank/DDBJ databases">
        <title>Genome sequencing and annotation of Brassica cretica.</title>
        <authorList>
            <person name="Studholme D.J."/>
            <person name="Sarris P.F."/>
        </authorList>
    </citation>
    <scope>NUCLEOTIDE SEQUENCE</scope>
    <source>
        <strain evidence="2">PFS-102/07</strain>
        <tissue evidence="2">Leaf</tissue>
    </source>
</reference>
<feature type="compositionally biased region" description="Basic and acidic residues" evidence="1">
    <location>
        <begin position="123"/>
        <end position="140"/>
    </location>
</feature>
<dbReference type="EMBL" id="QGKY02000190">
    <property type="protein sequence ID" value="KAF2591724.1"/>
    <property type="molecule type" value="Genomic_DNA"/>
</dbReference>
<proteinExistence type="predicted"/>
<gene>
    <name evidence="2" type="ORF">F2Q70_00038586</name>
</gene>
<sequence length="301" mass="34806">MRHKAGMVCASLSMLSKLPKTHVQPKVHWGPQSTNVKSTYIKTLQATRYREHMVYTHCKSTVKHREQSKSCFSRRGKQQVEYSIKLDSGQLPSGRMRNPNSKKDSTPVQPRAHQGHYIPKEPLGPREETSGSQKQSKDPRGALAPPSPMIPRSFHSNLRKEGSQIPKSHFDQETGEKQYFSKEKAYKSEGFYSLFKIRFRPLRPYRNPEVSSLDPEIFDWTPEEPGCSSLYHEIFDWKPEAIGEPGGTVLRLPRQDYYRKSLTSFRGCWCGCYDPSARLRCFPRLEKHDFDCSLYFTVLLQ</sequence>
<comment type="caution">
    <text evidence="2">The sequence shown here is derived from an EMBL/GenBank/DDBJ whole genome shotgun (WGS) entry which is preliminary data.</text>
</comment>
<name>A0A8S9KAL3_BRACR</name>
<accession>A0A8S9KAL3</accession>
<organism evidence="2">
    <name type="scientific">Brassica cretica</name>
    <name type="common">Mustard</name>
    <dbReference type="NCBI Taxonomy" id="69181"/>
    <lineage>
        <taxon>Eukaryota</taxon>
        <taxon>Viridiplantae</taxon>
        <taxon>Streptophyta</taxon>
        <taxon>Embryophyta</taxon>
        <taxon>Tracheophyta</taxon>
        <taxon>Spermatophyta</taxon>
        <taxon>Magnoliopsida</taxon>
        <taxon>eudicotyledons</taxon>
        <taxon>Gunneridae</taxon>
        <taxon>Pentapetalae</taxon>
        <taxon>rosids</taxon>
        <taxon>malvids</taxon>
        <taxon>Brassicales</taxon>
        <taxon>Brassicaceae</taxon>
        <taxon>Brassiceae</taxon>
        <taxon>Brassica</taxon>
    </lineage>
</organism>
<protein>
    <submittedName>
        <fullName evidence="2">Uncharacterized protein</fullName>
    </submittedName>
</protein>
<dbReference type="AlphaFoldDB" id="A0A8S9KAL3"/>
<feature type="region of interest" description="Disordered" evidence="1">
    <location>
        <begin position="82"/>
        <end position="155"/>
    </location>
</feature>